<gene>
    <name evidence="1" type="ORF">K8V70_00740</name>
</gene>
<dbReference type="Proteomes" id="UP000753256">
    <property type="component" value="Unassembled WGS sequence"/>
</dbReference>
<proteinExistence type="predicted"/>
<dbReference type="AlphaFoldDB" id="A0A921IUT0"/>
<comment type="caution">
    <text evidence="1">The sequence shown here is derived from an EMBL/GenBank/DDBJ whole genome shotgun (WGS) entry which is preliminary data.</text>
</comment>
<organism evidence="1 2">
    <name type="scientific">Enorma phocaeensis</name>
    <dbReference type="NCBI Taxonomy" id="1871019"/>
    <lineage>
        <taxon>Bacteria</taxon>
        <taxon>Bacillati</taxon>
        <taxon>Actinomycetota</taxon>
        <taxon>Coriobacteriia</taxon>
        <taxon>Coriobacteriales</taxon>
        <taxon>Coriobacteriaceae</taxon>
        <taxon>Enorma</taxon>
    </lineage>
</organism>
<protein>
    <submittedName>
        <fullName evidence="1">Uncharacterized protein</fullName>
    </submittedName>
</protein>
<reference evidence="1" key="2">
    <citation type="submission" date="2021-09" db="EMBL/GenBank/DDBJ databases">
        <authorList>
            <person name="Gilroy R."/>
        </authorList>
    </citation>
    <scope>NUCLEOTIDE SEQUENCE</scope>
    <source>
        <strain evidence="1">ChiHjej13B12-9602</strain>
    </source>
</reference>
<dbReference type="RefSeq" id="WP_273188538.1">
    <property type="nucleotide sequence ID" value="NZ_DYUZ01000006.1"/>
</dbReference>
<reference evidence="1" key="1">
    <citation type="journal article" date="2021" name="PeerJ">
        <title>Extensive microbial diversity within the chicken gut microbiome revealed by metagenomics and culture.</title>
        <authorList>
            <person name="Gilroy R."/>
            <person name="Ravi A."/>
            <person name="Getino M."/>
            <person name="Pursley I."/>
            <person name="Horton D.L."/>
            <person name="Alikhan N.F."/>
            <person name="Baker D."/>
            <person name="Gharbi K."/>
            <person name="Hall N."/>
            <person name="Watson M."/>
            <person name="Adriaenssens E.M."/>
            <person name="Foster-Nyarko E."/>
            <person name="Jarju S."/>
            <person name="Secka A."/>
            <person name="Antonio M."/>
            <person name="Oren A."/>
            <person name="Chaudhuri R.R."/>
            <person name="La Ragione R."/>
            <person name="Hildebrand F."/>
            <person name="Pallen M.J."/>
        </authorList>
    </citation>
    <scope>NUCLEOTIDE SEQUENCE</scope>
    <source>
        <strain evidence="1">ChiHjej13B12-9602</strain>
    </source>
</reference>
<accession>A0A921IUT0</accession>
<name>A0A921IUT0_9ACTN</name>
<evidence type="ECO:0000313" key="1">
    <source>
        <dbReference type="EMBL" id="HJG36382.1"/>
    </source>
</evidence>
<evidence type="ECO:0000313" key="2">
    <source>
        <dbReference type="Proteomes" id="UP000753256"/>
    </source>
</evidence>
<dbReference type="EMBL" id="DYUZ01000006">
    <property type="protein sequence ID" value="HJG36382.1"/>
    <property type="molecule type" value="Genomic_DNA"/>
</dbReference>
<sequence length="78" mass="8345">MTKHCTYPGCGKPLPDSFKMPLCDYHRAVIKETGGKVGATIATTGTGVVLFVKNGGVEFVKKHGTKIVKVVEAIAKKR</sequence>